<dbReference type="EMBL" id="MU006777">
    <property type="protein sequence ID" value="KAF2645944.1"/>
    <property type="molecule type" value="Genomic_DNA"/>
</dbReference>
<evidence type="ECO:0000313" key="6">
    <source>
        <dbReference type="Proteomes" id="UP000799753"/>
    </source>
</evidence>
<dbReference type="CDD" id="cd19146">
    <property type="entry name" value="AKR_AKR9A1-2"/>
    <property type="match status" value="1"/>
</dbReference>
<dbReference type="InterPro" id="IPR023210">
    <property type="entry name" value="NADP_OxRdtase_dom"/>
</dbReference>
<sequence>MSIFGPPPKAKSLLDFHSILSPTAGVRVSPLCLGAMNFGDAWEEAMGKCDKKTTFEMLDFFHEQGGNFIDTANNYQNEESELWIGEWLTERNVREEIVLATKFTTCYPNPHKSPRQRKNFAGNSTKSLHVSLAASLKKLQTDYVDLLYVHWWDFSTGIEELMQSLNHMVQRGQVLYLGASDTPAWVVSKANQYARDHGLRPFSVYQGQFSAASRDFEREIIPMARDEGMALAPWGALGAGNFTINAKTAAGEKGRNFRPQTEDQRKISEHLDNIAKKKNTLITSVALAYVRHKAPFVFPIVGGRKVEHLKGNIEALGLSLTDAEIEDIDSAIDFDVGFPMNFIYGPNYSSTRASTKNVGLLTFAGPLTTPQNQTVVKPEIHTLEE</sequence>
<accession>A0A6A6SIA2</accession>
<dbReference type="GO" id="GO:0016491">
    <property type="term" value="F:oxidoreductase activity"/>
    <property type="evidence" value="ECO:0007669"/>
    <property type="project" value="UniProtKB-KW"/>
</dbReference>
<evidence type="ECO:0000256" key="1">
    <source>
        <dbReference type="ARBA" id="ARBA00022857"/>
    </source>
</evidence>
<dbReference type="PANTHER" id="PTHR43364:SF7">
    <property type="entry name" value="NADP-DEPENDENT OXIDOREDUCTASE DOMAIN-CONTAINING PROTEIN-RELATED"/>
    <property type="match status" value="1"/>
</dbReference>
<evidence type="ECO:0000256" key="3">
    <source>
        <dbReference type="ARBA" id="ARBA00038157"/>
    </source>
</evidence>
<dbReference type="PANTHER" id="PTHR43364">
    <property type="entry name" value="NADH-SPECIFIC METHYLGLYOXAL REDUCTASE-RELATED"/>
    <property type="match status" value="1"/>
</dbReference>
<dbReference type="InterPro" id="IPR050523">
    <property type="entry name" value="AKR_Detox_Biosynth"/>
</dbReference>
<dbReference type="OrthoDB" id="48988at2759"/>
<dbReference type="Gene3D" id="3.20.20.100">
    <property type="entry name" value="NADP-dependent oxidoreductase domain"/>
    <property type="match status" value="1"/>
</dbReference>
<keyword evidence="2" id="KW-0560">Oxidoreductase</keyword>
<evidence type="ECO:0000259" key="4">
    <source>
        <dbReference type="Pfam" id="PF00248"/>
    </source>
</evidence>
<comment type="similarity">
    <text evidence="3">Belongs to the aldo/keto reductase family. Aldo/keto reductase 2 subfamily.</text>
</comment>
<proteinExistence type="inferred from homology"/>
<feature type="domain" description="NADP-dependent oxidoreductase" evidence="4">
    <location>
        <begin position="30"/>
        <end position="332"/>
    </location>
</feature>
<dbReference type="Pfam" id="PF00248">
    <property type="entry name" value="Aldo_ket_red"/>
    <property type="match status" value="1"/>
</dbReference>
<protein>
    <submittedName>
        <fullName evidence="5">Norsolorinic acid reductase</fullName>
    </submittedName>
</protein>
<keyword evidence="6" id="KW-1185">Reference proteome</keyword>
<evidence type="ECO:0000256" key="2">
    <source>
        <dbReference type="ARBA" id="ARBA00023002"/>
    </source>
</evidence>
<dbReference type="AlphaFoldDB" id="A0A6A6SIA2"/>
<dbReference type="SUPFAM" id="SSF51430">
    <property type="entry name" value="NAD(P)-linked oxidoreductase"/>
    <property type="match status" value="1"/>
</dbReference>
<dbReference type="Proteomes" id="UP000799753">
    <property type="component" value="Unassembled WGS sequence"/>
</dbReference>
<gene>
    <name evidence="5" type="ORF">P280DRAFT_132668</name>
</gene>
<organism evidence="5 6">
    <name type="scientific">Massarina eburnea CBS 473.64</name>
    <dbReference type="NCBI Taxonomy" id="1395130"/>
    <lineage>
        <taxon>Eukaryota</taxon>
        <taxon>Fungi</taxon>
        <taxon>Dikarya</taxon>
        <taxon>Ascomycota</taxon>
        <taxon>Pezizomycotina</taxon>
        <taxon>Dothideomycetes</taxon>
        <taxon>Pleosporomycetidae</taxon>
        <taxon>Pleosporales</taxon>
        <taxon>Massarineae</taxon>
        <taxon>Massarinaceae</taxon>
        <taxon>Massarina</taxon>
    </lineage>
</organism>
<dbReference type="InterPro" id="IPR036812">
    <property type="entry name" value="NAD(P)_OxRdtase_dom_sf"/>
</dbReference>
<reference evidence="5" key="1">
    <citation type="journal article" date="2020" name="Stud. Mycol.">
        <title>101 Dothideomycetes genomes: a test case for predicting lifestyles and emergence of pathogens.</title>
        <authorList>
            <person name="Haridas S."/>
            <person name="Albert R."/>
            <person name="Binder M."/>
            <person name="Bloem J."/>
            <person name="Labutti K."/>
            <person name="Salamov A."/>
            <person name="Andreopoulos B."/>
            <person name="Baker S."/>
            <person name="Barry K."/>
            <person name="Bills G."/>
            <person name="Bluhm B."/>
            <person name="Cannon C."/>
            <person name="Castanera R."/>
            <person name="Culley D."/>
            <person name="Daum C."/>
            <person name="Ezra D."/>
            <person name="Gonzalez J."/>
            <person name="Henrissat B."/>
            <person name="Kuo A."/>
            <person name="Liang C."/>
            <person name="Lipzen A."/>
            <person name="Lutzoni F."/>
            <person name="Magnuson J."/>
            <person name="Mondo S."/>
            <person name="Nolan M."/>
            <person name="Ohm R."/>
            <person name="Pangilinan J."/>
            <person name="Park H.-J."/>
            <person name="Ramirez L."/>
            <person name="Alfaro M."/>
            <person name="Sun H."/>
            <person name="Tritt A."/>
            <person name="Yoshinaga Y."/>
            <person name="Zwiers L.-H."/>
            <person name="Turgeon B."/>
            <person name="Goodwin S."/>
            <person name="Spatafora J."/>
            <person name="Crous P."/>
            <person name="Grigoriev I."/>
        </authorList>
    </citation>
    <scope>NUCLEOTIDE SEQUENCE</scope>
    <source>
        <strain evidence="5">CBS 473.64</strain>
    </source>
</reference>
<name>A0A6A6SIA2_9PLEO</name>
<keyword evidence="1" id="KW-0521">NADP</keyword>
<evidence type="ECO:0000313" key="5">
    <source>
        <dbReference type="EMBL" id="KAF2645944.1"/>
    </source>
</evidence>